<evidence type="ECO:0000256" key="7">
    <source>
        <dbReference type="ARBA" id="ARBA00023136"/>
    </source>
</evidence>
<keyword evidence="7" id="KW-0472">Membrane</keyword>
<dbReference type="Ensembl" id="ENSCABT00000011843.1">
    <property type="protein sequence ID" value="ENSCABP00000010822.1"/>
    <property type="gene ID" value="ENSCABG00000008102.1"/>
</dbReference>
<name>A0A8C0GXQ0_CHEAB</name>
<sequence length="124" mass="13827">MACLMSSEFPAWLGFEEFKYLWGNIQKWQVERWGDGAPSGAGSSELPGAFEVAGFRLNEQLYQMIMCRCSDENSHIDFDNFISCLVCLDVSGLRHWGMGQVPSELQEARLGGAPYRALAKAGVR</sequence>
<proteinExistence type="predicted"/>
<evidence type="ECO:0000313" key="9">
    <source>
        <dbReference type="Proteomes" id="UP000694404"/>
    </source>
</evidence>
<dbReference type="AlphaFoldDB" id="A0A8C0GXQ0"/>
<dbReference type="GO" id="GO:0046872">
    <property type="term" value="F:metal ion binding"/>
    <property type="evidence" value="ECO:0007669"/>
    <property type="project" value="UniProtKB-KW"/>
</dbReference>
<dbReference type="SUPFAM" id="SSF47473">
    <property type="entry name" value="EF-hand"/>
    <property type="match status" value="1"/>
</dbReference>
<protein>
    <submittedName>
        <fullName evidence="8">Uncharacterized protein</fullName>
    </submittedName>
</protein>
<evidence type="ECO:0000256" key="1">
    <source>
        <dbReference type="ARBA" id="ARBA00004308"/>
    </source>
</evidence>
<evidence type="ECO:0000256" key="4">
    <source>
        <dbReference type="ARBA" id="ARBA00022723"/>
    </source>
</evidence>
<dbReference type="Gene3D" id="1.10.238.10">
    <property type="entry name" value="EF-hand"/>
    <property type="match status" value="1"/>
</dbReference>
<evidence type="ECO:0000256" key="3">
    <source>
        <dbReference type="ARBA" id="ARBA00022490"/>
    </source>
</evidence>
<accession>A0A8C0GXQ0</accession>
<comment type="subcellular location">
    <subcellularLocation>
        <location evidence="2">Cytoplasm</location>
    </subcellularLocation>
    <subcellularLocation>
        <location evidence="1">Endomembrane system</location>
    </subcellularLocation>
</comment>
<dbReference type="GeneTree" id="ENSGT00940000155478"/>
<keyword evidence="5" id="KW-0677">Repeat</keyword>
<dbReference type="PANTHER" id="PTHR46735:SF3">
    <property type="entry name" value="CALPAIN SMALL SUBUNIT 1-RELATED"/>
    <property type="match status" value="1"/>
</dbReference>
<keyword evidence="3" id="KW-0963">Cytoplasm</keyword>
<dbReference type="OMA" id="RCSDENS"/>
<keyword evidence="9" id="KW-1185">Reference proteome</keyword>
<dbReference type="GO" id="GO:0012505">
    <property type="term" value="C:endomembrane system"/>
    <property type="evidence" value="ECO:0007669"/>
    <property type="project" value="UniProtKB-SubCell"/>
</dbReference>
<dbReference type="GO" id="GO:0110158">
    <property type="term" value="C:calpain complex"/>
    <property type="evidence" value="ECO:0007669"/>
    <property type="project" value="TreeGrafter"/>
</dbReference>
<evidence type="ECO:0000256" key="2">
    <source>
        <dbReference type="ARBA" id="ARBA00004496"/>
    </source>
</evidence>
<keyword evidence="4" id="KW-0479">Metal-binding</keyword>
<evidence type="ECO:0000256" key="5">
    <source>
        <dbReference type="ARBA" id="ARBA00022737"/>
    </source>
</evidence>
<reference evidence="8" key="1">
    <citation type="submission" date="2025-08" db="UniProtKB">
        <authorList>
            <consortium name="Ensembl"/>
        </authorList>
    </citation>
    <scope>IDENTIFICATION</scope>
</reference>
<dbReference type="Proteomes" id="UP000694404">
    <property type="component" value="Unplaced"/>
</dbReference>
<dbReference type="InterPro" id="IPR011992">
    <property type="entry name" value="EF-hand-dom_pair"/>
</dbReference>
<evidence type="ECO:0000256" key="6">
    <source>
        <dbReference type="ARBA" id="ARBA00022837"/>
    </source>
</evidence>
<keyword evidence="6" id="KW-0106">Calcium</keyword>
<organism evidence="8 9">
    <name type="scientific">Chelonoidis abingdonii</name>
    <name type="common">Abingdon island giant tortoise</name>
    <name type="synonym">Testudo abingdonii</name>
    <dbReference type="NCBI Taxonomy" id="106734"/>
    <lineage>
        <taxon>Eukaryota</taxon>
        <taxon>Metazoa</taxon>
        <taxon>Chordata</taxon>
        <taxon>Craniata</taxon>
        <taxon>Vertebrata</taxon>
        <taxon>Euteleostomi</taxon>
        <taxon>Archelosauria</taxon>
        <taxon>Testudinata</taxon>
        <taxon>Testudines</taxon>
        <taxon>Cryptodira</taxon>
        <taxon>Durocryptodira</taxon>
        <taxon>Testudinoidea</taxon>
        <taxon>Testudinidae</taxon>
        <taxon>Chelonoidis</taxon>
    </lineage>
</organism>
<dbReference type="PANTHER" id="PTHR46735">
    <property type="entry name" value="CALPAIN, SMALL SUBUNIT 1 A-RELATED"/>
    <property type="match status" value="1"/>
</dbReference>
<evidence type="ECO:0000313" key="8">
    <source>
        <dbReference type="Ensembl" id="ENSCABP00000010822.1"/>
    </source>
</evidence>
<reference evidence="8" key="2">
    <citation type="submission" date="2025-09" db="UniProtKB">
        <authorList>
            <consortium name="Ensembl"/>
        </authorList>
    </citation>
    <scope>IDENTIFICATION</scope>
</reference>